<dbReference type="EMBL" id="JAYKXN010000003">
    <property type="protein sequence ID" value="KAK7303854.1"/>
    <property type="molecule type" value="Genomic_DNA"/>
</dbReference>
<sequence>MFVFKVIDSSELLKVFVVQRNENVFVLSEMEMISYAVFESPRNKMENSNDKNGISQASIGAHGSVRTKKYCGCGYLVALRISRVP</sequence>
<protein>
    <submittedName>
        <fullName evidence="1">Uncharacterized protein</fullName>
    </submittedName>
</protein>
<dbReference type="AlphaFoldDB" id="A0AAN9JT70"/>
<reference evidence="1 2" key="1">
    <citation type="submission" date="2024-01" db="EMBL/GenBank/DDBJ databases">
        <title>The genomes of 5 underutilized Papilionoideae crops provide insights into root nodulation and disease resistance.</title>
        <authorList>
            <person name="Yuan L."/>
        </authorList>
    </citation>
    <scope>NUCLEOTIDE SEQUENCE [LARGE SCALE GENOMIC DNA]</scope>
    <source>
        <strain evidence="1">LY-2023</strain>
        <tissue evidence="1">Leaf</tissue>
    </source>
</reference>
<organism evidence="1 2">
    <name type="scientific">Clitoria ternatea</name>
    <name type="common">Butterfly pea</name>
    <dbReference type="NCBI Taxonomy" id="43366"/>
    <lineage>
        <taxon>Eukaryota</taxon>
        <taxon>Viridiplantae</taxon>
        <taxon>Streptophyta</taxon>
        <taxon>Embryophyta</taxon>
        <taxon>Tracheophyta</taxon>
        <taxon>Spermatophyta</taxon>
        <taxon>Magnoliopsida</taxon>
        <taxon>eudicotyledons</taxon>
        <taxon>Gunneridae</taxon>
        <taxon>Pentapetalae</taxon>
        <taxon>rosids</taxon>
        <taxon>fabids</taxon>
        <taxon>Fabales</taxon>
        <taxon>Fabaceae</taxon>
        <taxon>Papilionoideae</taxon>
        <taxon>50 kb inversion clade</taxon>
        <taxon>NPAAA clade</taxon>
        <taxon>indigoferoid/millettioid clade</taxon>
        <taxon>Phaseoleae</taxon>
        <taxon>Clitoria</taxon>
    </lineage>
</organism>
<keyword evidence="2" id="KW-1185">Reference proteome</keyword>
<name>A0AAN9JT70_CLITE</name>
<gene>
    <name evidence="1" type="ORF">RJT34_14771</name>
</gene>
<proteinExistence type="predicted"/>
<evidence type="ECO:0000313" key="2">
    <source>
        <dbReference type="Proteomes" id="UP001359559"/>
    </source>
</evidence>
<comment type="caution">
    <text evidence="1">The sequence shown here is derived from an EMBL/GenBank/DDBJ whole genome shotgun (WGS) entry which is preliminary data.</text>
</comment>
<accession>A0AAN9JT70</accession>
<evidence type="ECO:0000313" key="1">
    <source>
        <dbReference type="EMBL" id="KAK7303854.1"/>
    </source>
</evidence>
<dbReference type="Proteomes" id="UP001359559">
    <property type="component" value="Unassembled WGS sequence"/>
</dbReference>